<dbReference type="Proteomes" id="UP000253495">
    <property type="component" value="Unassembled WGS sequence"/>
</dbReference>
<evidence type="ECO:0000313" key="2">
    <source>
        <dbReference type="Proteomes" id="UP000253495"/>
    </source>
</evidence>
<gene>
    <name evidence="1" type="ORF">DFQ14_110145</name>
</gene>
<reference evidence="1 2" key="1">
    <citation type="submission" date="2018-07" db="EMBL/GenBank/DDBJ databases">
        <title>Genomic Encyclopedia of Type Strains, Phase III (KMG-III): the genomes of soil and plant-associated and newly described type strains.</title>
        <authorList>
            <person name="Whitman W."/>
        </authorList>
    </citation>
    <scope>NUCLEOTIDE SEQUENCE [LARGE SCALE GENOMIC DNA]</scope>
    <source>
        <strain evidence="1 2">CECT 8575</strain>
    </source>
</reference>
<dbReference type="AlphaFoldDB" id="A0A368VMA2"/>
<keyword evidence="2" id="KW-1185">Reference proteome</keyword>
<name>A0A368VMA2_9ACTN</name>
<sequence length="29" mass="2914">MGPIAVTVPDADEAAALLNGLRDHHDGAS</sequence>
<accession>A0A368VMA2</accession>
<protein>
    <submittedName>
        <fullName evidence="1">Uncharacterized protein</fullName>
    </submittedName>
</protein>
<dbReference type="EMBL" id="QPJC01000010">
    <property type="protein sequence ID" value="RCW40816.1"/>
    <property type="molecule type" value="Genomic_DNA"/>
</dbReference>
<comment type="caution">
    <text evidence="1">The sequence shown here is derived from an EMBL/GenBank/DDBJ whole genome shotgun (WGS) entry which is preliminary data.</text>
</comment>
<organism evidence="1 2">
    <name type="scientific">Halopolyspora algeriensis</name>
    <dbReference type="NCBI Taxonomy" id="1500506"/>
    <lineage>
        <taxon>Bacteria</taxon>
        <taxon>Bacillati</taxon>
        <taxon>Actinomycetota</taxon>
        <taxon>Actinomycetes</taxon>
        <taxon>Actinomycetes incertae sedis</taxon>
        <taxon>Halopolyspora</taxon>
    </lineage>
</organism>
<evidence type="ECO:0000313" key="1">
    <source>
        <dbReference type="EMBL" id="RCW40816.1"/>
    </source>
</evidence>
<proteinExistence type="predicted"/>